<feature type="compositionally biased region" description="Polar residues" evidence="1">
    <location>
        <begin position="11"/>
        <end position="21"/>
    </location>
</feature>
<gene>
    <name evidence="2" type="ORF">CANCADRAFT_147825</name>
</gene>
<evidence type="ECO:0000256" key="1">
    <source>
        <dbReference type="SAM" id="MobiDB-lite"/>
    </source>
</evidence>
<feature type="region of interest" description="Disordered" evidence="1">
    <location>
        <begin position="295"/>
        <end position="330"/>
    </location>
</feature>
<dbReference type="EMBL" id="KV453842">
    <property type="protein sequence ID" value="ODV90060.1"/>
    <property type="molecule type" value="Genomic_DNA"/>
</dbReference>
<reference evidence="3" key="1">
    <citation type="submission" date="2016-02" db="EMBL/GenBank/DDBJ databases">
        <title>Comparative genomics of biotechnologically important yeasts.</title>
        <authorList>
            <consortium name="DOE Joint Genome Institute"/>
            <person name="Riley R."/>
            <person name="Haridas S."/>
            <person name="Wolfe K.H."/>
            <person name="Lopes M.R."/>
            <person name="Hittinger C.T."/>
            <person name="Goker M."/>
            <person name="Salamov A."/>
            <person name="Wisecaver J."/>
            <person name="Long T.M."/>
            <person name="Aerts A.L."/>
            <person name="Barry K."/>
            <person name="Choi C."/>
            <person name="Clum A."/>
            <person name="Coughlan A.Y."/>
            <person name="Deshpande S."/>
            <person name="Douglass A.P."/>
            <person name="Hanson S.J."/>
            <person name="Klenk H.-P."/>
            <person name="Labutti K."/>
            <person name="Lapidus A."/>
            <person name="Lindquist E."/>
            <person name="Lipzen A."/>
            <person name="Meier-Kolthoff J.P."/>
            <person name="Ohm R.A."/>
            <person name="Otillar R.P."/>
            <person name="Pangilinan J."/>
            <person name="Peng Y."/>
            <person name="Rokas A."/>
            <person name="Rosa C.A."/>
            <person name="Scheuner C."/>
            <person name="Sibirny A.A."/>
            <person name="Slot J.C."/>
            <person name="Stielow J.B."/>
            <person name="Sun H."/>
            <person name="Kurtzman C.P."/>
            <person name="Blackwell M."/>
            <person name="Jeffries T.W."/>
            <person name="Grigoriev I.V."/>
        </authorList>
    </citation>
    <scope>NUCLEOTIDE SEQUENCE [LARGE SCALE GENOMIC DNA]</scope>
    <source>
        <strain evidence="3">NRRL Y-17796</strain>
    </source>
</reference>
<name>A0A1E4TE70_9ASCO</name>
<dbReference type="AlphaFoldDB" id="A0A1E4TE70"/>
<organism evidence="2 3">
    <name type="scientific">Tortispora caseinolytica NRRL Y-17796</name>
    <dbReference type="NCBI Taxonomy" id="767744"/>
    <lineage>
        <taxon>Eukaryota</taxon>
        <taxon>Fungi</taxon>
        <taxon>Dikarya</taxon>
        <taxon>Ascomycota</taxon>
        <taxon>Saccharomycotina</taxon>
        <taxon>Trigonopsidomycetes</taxon>
        <taxon>Trigonopsidales</taxon>
        <taxon>Trigonopsidaceae</taxon>
        <taxon>Tortispora</taxon>
    </lineage>
</organism>
<dbReference type="Proteomes" id="UP000095023">
    <property type="component" value="Unassembled WGS sequence"/>
</dbReference>
<evidence type="ECO:0000313" key="2">
    <source>
        <dbReference type="EMBL" id="ODV90060.1"/>
    </source>
</evidence>
<keyword evidence="3" id="KW-1185">Reference proteome</keyword>
<proteinExistence type="predicted"/>
<accession>A0A1E4TE70</accession>
<feature type="compositionally biased region" description="Polar residues" evidence="1">
    <location>
        <begin position="308"/>
        <end position="317"/>
    </location>
</feature>
<sequence>MTETRGRGVRNIQNEVPTGTNNNINVLEASEVPAETSRPSETTSLTRAEIQDLYSNSEEITTLENSNSEKLARSIRDSVQIALQGNQKKYVLDAESYGDVHFLLTNILGNANSSQGGLKISRWVDEDPYMEEHSIIATNGRRLPRNWRFIEHNEAKAVLLAIVAPSSLRKTLRQIMQRAFKNAYGAGHQAADDLIHQVLSFSIDYSNKTLRGVSEAVYKYVEMAGRINILNPALNYAVLYHLLEILPTNIPESGIVATMTEELDNAYKRNERAPPIQSITGRYFENARFNPERGNSTISRPLALHGNQPVSSYGISKNTKRKRGRSNRKH</sequence>
<feature type="compositionally biased region" description="Basic residues" evidence="1">
    <location>
        <begin position="318"/>
        <end position="330"/>
    </location>
</feature>
<evidence type="ECO:0000313" key="3">
    <source>
        <dbReference type="Proteomes" id="UP000095023"/>
    </source>
</evidence>
<feature type="region of interest" description="Disordered" evidence="1">
    <location>
        <begin position="1"/>
        <end position="21"/>
    </location>
</feature>
<protein>
    <submittedName>
        <fullName evidence="2">Uncharacterized protein</fullName>
    </submittedName>
</protein>